<accession>K9WL58</accession>
<feature type="active site" description="Nucleophile" evidence="9">
    <location>
        <position position="340"/>
    </location>
</feature>
<evidence type="ECO:0000256" key="3">
    <source>
        <dbReference type="ARBA" id="ARBA00009381"/>
    </source>
</evidence>
<evidence type="ECO:0000313" key="13">
    <source>
        <dbReference type="Proteomes" id="UP000010471"/>
    </source>
</evidence>
<comment type="similarity">
    <text evidence="3 11">Belongs to the gamma-glutamyltransferase family.</text>
</comment>
<evidence type="ECO:0000256" key="2">
    <source>
        <dbReference type="ARBA" id="ARBA00001089"/>
    </source>
</evidence>
<comment type="catalytic activity">
    <reaction evidence="2 11">
        <text>glutathione + H2O = L-cysteinylglycine + L-glutamate</text>
        <dbReference type="Rhea" id="RHEA:28807"/>
        <dbReference type="ChEBI" id="CHEBI:15377"/>
        <dbReference type="ChEBI" id="CHEBI:29985"/>
        <dbReference type="ChEBI" id="CHEBI:57925"/>
        <dbReference type="ChEBI" id="CHEBI:61694"/>
        <dbReference type="EC" id="3.4.19.13"/>
    </reaction>
</comment>
<keyword evidence="4 11" id="KW-0808">Transferase</keyword>
<comment type="catalytic activity">
    <reaction evidence="1 11">
        <text>an S-substituted glutathione + H2O = an S-substituted L-cysteinylglycine + L-glutamate</text>
        <dbReference type="Rhea" id="RHEA:59468"/>
        <dbReference type="ChEBI" id="CHEBI:15377"/>
        <dbReference type="ChEBI" id="CHEBI:29985"/>
        <dbReference type="ChEBI" id="CHEBI:90779"/>
        <dbReference type="ChEBI" id="CHEBI:143103"/>
        <dbReference type="EC" id="3.4.19.13"/>
    </reaction>
</comment>
<proteinExistence type="inferred from homology"/>
<dbReference type="EMBL" id="CP003630">
    <property type="protein sequence ID" value="AFZ20514.1"/>
    <property type="molecule type" value="Genomic_DNA"/>
</dbReference>
<dbReference type="Pfam" id="PF01019">
    <property type="entry name" value="G_glu_transpept"/>
    <property type="match status" value="1"/>
</dbReference>
<name>K9WL58_9CYAN</name>
<comment type="pathway">
    <text evidence="11">Sulfur metabolism; glutathione metabolism.</text>
</comment>
<sequence length="519" mass="57245">MSQKTRGVIAAGHEKTAEAGIEMFRNGGNAFDAAVAAILASFVAEPGLTSAAGGGFLLAHTQENQNILFDFFSQTPRCKRNLSEIDFYPVEVDFGVAVQEFHIGLGSMAVPGNLAGVFHVHQKLGKLPFHVVAEPAIDYARNGIQLNRFQYYCLAEILKPIITTQKAGRQVFSLTGEPIEPEGIIKMTDFADTLSYLTQKGIKEFYQGEIAHQLVQDCQDLGGYLTLDDLKSYQVIEREPLIIDYRGNTLLTNPPPSSGGILIAFALKLLSNIDLSQFQFGSLPHLEILAEVMRLTNEARTDGYDSNLYQERIAEQFLVDEHILPYTNQLTGRVNKWGSTTHISVLDGDGNAASVTTSNGEGSGYVIPGTGMMVNNMLGEEDINPQGFHQWKENMRISSMMAPTIVLKNNQPEIVLGTGGSKRIRTAILQVISNILDFNMPVTQAVDSPRIHWENNVFNIEPGLPEEDVNKIQLPAHQQLVRWQEHNLFFGGVHTVRETDEGLMEGAGDRRRDGVVASF</sequence>
<organism evidence="12 13">
    <name type="scientific">Allocoleopsis franciscana PCC 7113</name>
    <dbReference type="NCBI Taxonomy" id="1173027"/>
    <lineage>
        <taxon>Bacteria</taxon>
        <taxon>Bacillati</taxon>
        <taxon>Cyanobacteriota</taxon>
        <taxon>Cyanophyceae</taxon>
        <taxon>Coleofasciculales</taxon>
        <taxon>Coleofasciculaceae</taxon>
        <taxon>Allocoleopsis</taxon>
        <taxon>Allocoleopsis franciscana</taxon>
    </lineage>
</organism>
<dbReference type="EC" id="3.4.19.13" evidence="11"/>
<dbReference type="KEGG" id="mic:Mic7113_4846"/>
<dbReference type="GO" id="GO:0006750">
    <property type="term" value="P:glutathione biosynthetic process"/>
    <property type="evidence" value="ECO:0007669"/>
    <property type="project" value="UniProtKB-KW"/>
</dbReference>
<dbReference type="GO" id="GO:0006751">
    <property type="term" value="P:glutathione catabolic process"/>
    <property type="evidence" value="ECO:0007669"/>
    <property type="project" value="UniProtKB-UniRule"/>
</dbReference>
<feature type="binding site" evidence="10">
    <location>
        <position position="380"/>
    </location>
    <ligand>
        <name>L-glutamate</name>
        <dbReference type="ChEBI" id="CHEBI:29985"/>
    </ligand>
</feature>
<dbReference type="GO" id="GO:0103068">
    <property type="term" value="F:leukotriene C4 gamma-glutamyl transferase activity"/>
    <property type="evidence" value="ECO:0007669"/>
    <property type="project" value="UniProtKB-EC"/>
</dbReference>
<reference evidence="12 13" key="1">
    <citation type="submission" date="2012-06" db="EMBL/GenBank/DDBJ databases">
        <title>Finished chromosome of genome of Microcoleus sp. PCC 7113.</title>
        <authorList>
            <consortium name="US DOE Joint Genome Institute"/>
            <person name="Gugger M."/>
            <person name="Coursin T."/>
            <person name="Rippka R."/>
            <person name="Tandeau De Marsac N."/>
            <person name="Huntemann M."/>
            <person name="Wei C.-L."/>
            <person name="Han J."/>
            <person name="Detter J.C."/>
            <person name="Han C."/>
            <person name="Tapia R."/>
            <person name="Chen A."/>
            <person name="Kyrpides N."/>
            <person name="Mavromatis K."/>
            <person name="Markowitz V."/>
            <person name="Szeto E."/>
            <person name="Ivanova N."/>
            <person name="Pagani I."/>
            <person name="Pati A."/>
            <person name="Goodwin L."/>
            <person name="Nordberg H.P."/>
            <person name="Cantor M.N."/>
            <person name="Hua S.X."/>
            <person name="Woyke T."/>
            <person name="Kerfeld C.A."/>
        </authorList>
    </citation>
    <scope>NUCLEOTIDE SEQUENCE [LARGE SCALE GENOMIC DNA]</scope>
    <source>
        <strain evidence="12 13">PCC 7113</strain>
    </source>
</reference>
<evidence type="ECO:0000256" key="9">
    <source>
        <dbReference type="PIRSR" id="PIRSR600101-1"/>
    </source>
</evidence>
<evidence type="ECO:0000256" key="1">
    <source>
        <dbReference type="ARBA" id="ARBA00001049"/>
    </source>
</evidence>
<keyword evidence="13" id="KW-1185">Reference proteome</keyword>
<evidence type="ECO:0000256" key="8">
    <source>
        <dbReference type="ARBA" id="ARBA00047417"/>
    </source>
</evidence>
<keyword evidence="7 11" id="KW-0012">Acyltransferase</keyword>
<comment type="catalytic activity">
    <reaction evidence="8 11">
        <text>an N-terminal (5-L-glutamyl)-[peptide] + an alpha-amino acid = 5-L-glutamyl amino acid + an N-terminal L-alpha-aminoacyl-[peptide]</text>
        <dbReference type="Rhea" id="RHEA:23904"/>
        <dbReference type="Rhea" id="RHEA-COMP:9780"/>
        <dbReference type="Rhea" id="RHEA-COMP:9795"/>
        <dbReference type="ChEBI" id="CHEBI:77644"/>
        <dbReference type="ChEBI" id="CHEBI:78597"/>
        <dbReference type="ChEBI" id="CHEBI:78599"/>
        <dbReference type="ChEBI" id="CHEBI:78608"/>
        <dbReference type="EC" id="2.3.2.2"/>
    </reaction>
</comment>
<dbReference type="InterPro" id="IPR029055">
    <property type="entry name" value="Ntn_hydrolases_N"/>
</dbReference>
<dbReference type="InterPro" id="IPR000101">
    <property type="entry name" value="GGT_peptidase"/>
</dbReference>
<dbReference type="Gene3D" id="3.60.20.40">
    <property type="match status" value="1"/>
</dbReference>
<dbReference type="PANTHER" id="PTHR43199">
    <property type="entry name" value="GLUTATHIONE HYDROLASE"/>
    <property type="match status" value="1"/>
</dbReference>
<evidence type="ECO:0000313" key="12">
    <source>
        <dbReference type="EMBL" id="AFZ20514.1"/>
    </source>
</evidence>
<comment type="PTM">
    <text evidence="11">Cleaved by autocatalysis into a large and a small subunit.</text>
</comment>
<dbReference type="Gene3D" id="1.10.246.130">
    <property type="match status" value="1"/>
</dbReference>
<dbReference type="HOGENOM" id="CLU_014813_0_3_3"/>
<evidence type="ECO:0000256" key="10">
    <source>
        <dbReference type="PIRSR" id="PIRSR600101-2"/>
    </source>
</evidence>
<protein>
    <recommendedName>
        <fullName evidence="11">Glutathione hydrolase proenzyme</fullName>
        <ecNumber evidence="11">2.3.2.2</ecNumber>
        <ecNumber evidence="11">3.4.19.13</ecNumber>
    </recommendedName>
    <component>
        <recommendedName>
            <fullName evidence="11">Glutathione hydrolase large chain</fullName>
        </recommendedName>
    </component>
    <component>
        <recommendedName>
            <fullName evidence="11">Glutathione hydrolase small chain</fullName>
        </recommendedName>
    </component>
</protein>
<evidence type="ECO:0000256" key="6">
    <source>
        <dbReference type="ARBA" id="ARBA00023145"/>
    </source>
</evidence>
<dbReference type="PATRIC" id="fig|1173027.3.peg.5373"/>
<dbReference type="eggNOG" id="COG0405">
    <property type="taxonomic scope" value="Bacteria"/>
</dbReference>
<dbReference type="SUPFAM" id="SSF56235">
    <property type="entry name" value="N-terminal nucleophile aminohydrolases (Ntn hydrolases)"/>
    <property type="match status" value="1"/>
</dbReference>
<dbReference type="RefSeq" id="WP_015184649.1">
    <property type="nucleotide sequence ID" value="NC_019738.1"/>
</dbReference>
<comment type="subunit">
    <text evidence="11">This enzyme consists of two polypeptide chains, which are synthesized in precursor form from a single polypeptide.</text>
</comment>
<keyword evidence="5 11" id="KW-0378">Hydrolase</keyword>
<keyword evidence="11" id="KW-0317">Glutathione biosynthesis</keyword>
<dbReference type="Proteomes" id="UP000010471">
    <property type="component" value="Chromosome"/>
</dbReference>
<dbReference type="PRINTS" id="PR01210">
    <property type="entry name" value="GGTRANSPTASE"/>
</dbReference>
<dbReference type="PANTHER" id="PTHR43199:SF1">
    <property type="entry name" value="GLUTATHIONE HYDROLASE PROENZYME"/>
    <property type="match status" value="1"/>
</dbReference>
<evidence type="ECO:0000256" key="7">
    <source>
        <dbReference type="ARBA" id="ARBA00023315"/>
    </source>
</evidence>
<dbReference type="STRING" id="1173027.Mic7113_4846"/>
<keyword evidence="6 11" id="KW-0865">Zymogen</keyword>
<dbReference type="InterPro" id="IPR043137">
    <property type="entry name" value="GGT_ssub_C"/>
</dbReference>
<gene>
    <name evidence="12" type="ORF">Mic7113_4846</name>
</gene>
<dbReference type="UniPathway" id="UPA00204"/>
<dbReference type="EC" id="2.3.2.2" evidence="11"/>
<dbReference type="GO" id="GO:0036374">
    <property type="term" value="F:glutathione hydrolase activity"/>
    <property type="evidence" value="ECO:0007669"/>
    <property type="project" value="UniProtKB-UniRule"/>
</dbReference>
<dbReference type="MEROPS" id="T03.013"/>
<dbReference type="AlphaFoldDB" id="K9WL58"/>
<dbReference type="InterPro" id="IPR043138">
    <property type="entry name" value="GGT_lsub"/>
</dbReference>
<dbReference type="NCBIfam" id="TIGR00066">
    <property type="entry name" value="g_glut_trans"/>
    <property type="match status" value="1"/>
</dbReference>
<feature type="binding site" evidence="10">
    <location>
        <position position="421"/>
    </location>
    <ligand>
        <name>L-glutamate</name>
        <dbReference type="ChEBI" id="CHEBI:29985"/>
    </ligand>
</feature>
<evidence type="ECO:0000256" key="5">
    <source>
        <dbReference type="ARBA" id="ARBA00022801"/>
    </source>
</evidence>
<dbReference type="OrthoDB" id="9781342at2"/>
<evidence type="ECO:0000256" key="11">
    <source>
        <dbReference type="RuleBase" id="RU368036"/>
    </source>
</evidence>
<dbReference type="InterPro" id="IPR051792">
    <property type="entry name" value="GGT_bact"/>
</dbReference>
<evidence type="ECO:0000256" key="4">
    <source>
        <dbReference type="ARBA" id="ARBA00022679"/>
    </source>
</evidence>